<dbReference type="InterPro" id="IPR045247">
    <property type="entry name" value="Oye-like"/>
</dbReference>
<dbReference type="AlphaFoldDB" id="A0A1S2VPT9"/>
<dbReference type="Proteomes" id="UP000181790">
    <property type="component" value="Unassembled WGS sequence"/>
</dbReference>
<evidence type="ECO:0000313" key="6">
    <source>
        <dbReference type="Proteomes" id="UP000181790"/>
    </source>
</evidence>
<comment type="similarity">
    <text evidence="2">Belongs to the NADH:flavin oxidoreductase/NADH oxidase family.</text>
</comment>
<evidence type="ECO:0000256" key="3">
    <source>
        <dbReference type="ARBA" id="ARBA00023002"/>
    </source>
</evidence>
<keyword evidence="6" id="KW-1185">Reference proteome</keyword>
<evidence type="ECO:0000313" key="5">
    <source>
        <dbReference type="EMBL" id="OIN60400.1"/>
    </source>
</evidence>
<dbReference type="FunFam" id="3.20.20.70:FF:000059">
    <property type="entry name" value="N-ethylmaleimide reductase, FMN-linked"/>
    <property type="match status" value="1"/>
</dbReference>
<evidence type="ECO:0000259" key="4">
    <source>
        <dbReference type="Pfam" id="PF00724"/>
    </source>
</evidence>
<comment type="cofactor">
    <cofactor evidence="1">
        <name>FMN</name>
        <dbReference type="ChEBI" id="CHEBI:58210"/>
    </cofactor>
</comment>
<feature type="domain" description="NADH:flavin oxidoreductase/NADH oxidase N-terminal" evidence="4">
    <location>
        <begin position="5"/>
        <end position="336"/>
    </location>
</feature>
<dbReference type="InterPro" id="IPR001155">
    <property type="entry name" value="OxRdtase_FMN_N"/>
</dbReference>
<sequence length="363" mass="38683">MSQTIFSPARLGNISLSNHLVMAPMTRNRATAGHDVTDIMATYYAQRASAGLLITEGVAPSPNGNGYARVPGLYTPEQVAGWKNVTDAVHAKGGKIFAQLMHTGRIGHPANMHAGGKVVAPSAIAAAGDIYTDTEGMQPQPTPEAMTTEQVQATVAEFVQAAQNAVEAGFDGVEIHAANGYLVEQFIRPTSNTRTDQYGGSTENFARFALEIAQATAEKIGRDKVGIRLSPYGVFNDMPYSADFDVIYAYLAEQLNPFVTYIHLVDHASMGAPAVDQSIVDTIRAAYTGTLILSGGYDLARAEATLQAGKADLIAFGRPFIANPDLVDRLKTGAALNQPDFGTFYTPGSKGYIDYPSLEEVEA</sequence>
<dbReference type="PANTHER" id="PTHR22893">
    <property type="entry name" value="NADH OXIDOREDUCTASE-RELATED"/>
    <property type="match status" value="1"/>
</dbReference>
<dbReference type="OrthoDB" id="9772736at2"/>
<dbReference type="SUPFAM" id="SSF51395">
    <property type="entry name" value="FMN-linked oxidoreductases"/>
    <property type="match status" value="1"/>
</dbReference>
<evidence type="ECO:0000256" key="2">
    <source>
        <dbReference type="ARBA" id="ARBA00005979"/>
    </source>
</evidence>
<comment type="caution">
    <text evidence="5">The sequence shown here is derived from an EMBL/GenBank/DDBJ whole genome shotgun (WGS) entry which is preliminary data.</text>
</comment>
<dbReference type="GO" id="GO:0010181">
    <property type="term" value="F:FMN binding"/>
    <property type="evidence" value="ECO:0007669"/>
    <property type="project" value="InterPro"/>
</dbReference>
<dbReference type="CDD" id="cd02933">
    <property type="entry name" value="OYE_like_FMN"/>
    <property type="match status" value="1"/>
</dbReference>
<name>A0A1S2VPT9_9BACT</name>
<gene>
    <name evidence="5" type="ORF">BLX24_06130</name>
</gene>
<evidence type="ECO:0000256" key="1">
    <source>
        <dbReference type="ARBA" id="ARBA00001917"/>
    </source>
</evidence>
<dbReference type="Gene3D" id="3.20.20.70">
    <property type="entry name" value="Aldolase class I"/>
    <property type="match status" value="1"/>
</dbReference>
<dbReference type="EMBL" id="MORL01000002">
    <property type="protein sequence ID" value="OIN60400.1"/>
    <property type="molecule type" value="Genomic_DNA"/>
</dbReference>
<dbReference type="InterPro" id="IPR013785">
    <property type="entry name" value="Aldolase_TIM"/>
</dbReference>
<dbReference type="PANTHER" id="PTHR22893:SF91">
    <property type="entry name" value="NADPH DEHYDROGENASE 2-RELATED"/>
    <property type="match status" value="1"/>
</dbReference>
<dbReference type="GO" id="GO:0005829">
    <property type="term" value="C:cytosol"/>
    <property type="evidence" value="ECO:0007669"/>
    <property type="project" value="UniProtKB-ARBA"/>
</dbReference>
<reference evidence="5 6" key="1">
    <citation type="submission" date="2016-10" db="EMBL/GenBank/DDBJ databases">
        <title>Arsenicibacter rosenii gen. nov., sp. nov., an efficient arsenic-methylating bacterium isolated from an arsenic-contaminated paddy soil.</title>
        <authorList>
            <person name="Huang K."/>
        </authorList>
    </citation>
    <scope>NUCLEOTIDE SEQUENCE [LARGE SCALE GENOMIC DNA]</scope>
    <source>
        <strain evidence="5 6">SM-1</strain>
    </source>
</reference>
<dbReference type="GO" id="GO:0016628">
    <property type="term" value="F:oxidoreductase activity, acting on the CH-CH group of donors, NAD or NADP as acceptor"/>
    <property type="evidence" value="ECO:0007669"/>
    <property type="project" value="UniProtKB-ARBA"/>
</dbReference>
<dbReference type="Pfam" id="PF00724">
    <property type="entry name" value="Oxidored_FMN"/>
    <property type="match status" value="1"/>
</dbReference>
<organism evidence="5 6">
    <name type="scientific">Arsenicibacter rosenii</name>
    <dbReference type="NCBI Taxonomy" id="1750698"/>
    <lineage>
        <taxon>Bacteria</taxon>
        <taxon>Pseudomonadati</taxon>
        <taxon>Bacteroidota</taxon>
        <taxon>Cytophagia</taxon>
        <taxon>Cytophagales</taxon>
        <taxon>Spirosomataceae</taxon>
        <taxon>Arsenicibacter</taxon>
    </lineage>
</organism>
<dbReference type="RefSeq" id="WP_071502193.1">
    <property type="nucleotide sequence ID" value="NZ_MORL01000002.1"/>
</dbReference>
<proteinExistence type="inferred from homology"/>
<protein>
    <submittedName>
        <fullName evidence="5">Alkene reductase</fullName>
    </submittedName>
</protein>
<keyword evidence="3" id="KW-0560">Oxidoreductase</keyword>
<accession>A0A1S2VPT9</accession>